<organism evidence="9 10">
    <name type="scientific">Enhygromyxa salina</name>
    <dbReference type="NCBI Taxonomy" id="215803"/>
    <lineage>
        <taxon>Bacteria</taxon>
        <taxon>Pseudomonadati</taxon>
        <taxon>Myxococcota</taxon>
        <taxon>Polyangia</taxon>
        <taxon>Nannocystales</taxon>
        <taxon>Nannocystaceae</taxon>
        <taxon>Enhygromyxa</taxon>
    </lineage>
</organism>
<dbReference type="InterPro" id="IPR004365">
    <property type="entry name" value="NA-bd_OB_tRNA"/>
</dbReference>
<feature type="site" description="Important for tRNA non-discrimination" evidence="7">
    <location>
        <position position="91"/>
    </location>
</feature>
<dbReference type="RefSeq" id="WP_106390013.1">
    <property type="nucleotide sequence ID" value="NZ_PVNK01000026.1"/>
</dbReference>
<dbReference type="HAMAP" id="MF_00044">
    <property type="entry name" value="Asp_tRNA_synth_type1"/>
    <property type="match status" value="1"/>
</dbReference>
<dbReference type="GO" id="GO:0005737">
    <property type="term" value="C:cytoplasm"/>
    <property type="evidence" value="ECO:0007669"/>
    <property type="project" value="UniProtKB-SubCell"/>
</dbReference>
<dbReference type="AlphaFoldDB" id="A0A2S9YI33"/>
<dbReference type="SUPFAM" id="SSF55261">
    <property type="entry name" value="GAD domain-like"/>
    <property type="match status" value="1"/>
</dbReference>
<feature type="binding site" evidence="7">
    <location>
        <begin position="233"/>
        <end position="235"/>
    </location>
    <ligand>
        <name>ATP</name>
        <dbReference type="ChEBI" id="CHEBI:30616"/>
    </ligand>
</feature>
<comment type="caution">
    <text evidence="7">Lacks conserved residue(s) required for the propagation of feature annotation.</text>
</comment>
<keyword evidence="2 7" id="KW-0436">Ligase</keyword>
<dbReference type="PANTHER" id="PTHR22594:SF5">
    <property type="entry name" value="ASPARTATE--TRNA LIGASE, MITOCHONDRIAL"/>
    <property type="match status" value="1"/>
</dbReference>
<keyword evidence="4 7" id="KW-0067">ATP-binding</keyword>
<dbReference type="InterPro" id="IPR004524">
    <property type="entry name" value="Asp-tRNA-ligase_1"/>
</dbReference>
<keyword evidence="10" id="KW-1185">Reference proteome</keyword>
<dbReference type="InterPro" id="IPR047090">
    <property type="entry name" value="AspRS_core"/>
</dbReference>
<feature type="binding site" evidence="7">
    <location>
        <begin position="550"/>
        <end position="553"/>
    </location>
    <ligand>
        <name>ATP</name>
        <dbReference type="ChEBI" id="CHEBI:30616"/>
    </ligand>
</feature>
<dbReference type="OrthoDB" id="9802326at2"/>
<dbReference type="InterPro" id="IPR047089">
    <property type="entry name" value="Asp-tRNA-ligase_1_N"/>
</dbReference>
<proteinExistence type="inferred from homology"/>
<dbReference type="PANTHER" id="PTHR22594">
    <property type="entry name" value="ASPARTYL/LYSYL-TRNA SYNTHETASE"/>
    <property type="match status" value="1"/>
</dbReference>
<comment type="similarity">
    <text evidence="1 7">Belongs to the class-II aminoacyl-tRNA synthetase family. Type 1 subfamily.</text>
</comment>
<dbReference type="GO" id="GO:0050560">
    <property type="term" value="F:aspartate-tRNA(Asn) ligase activity"/>
    <property type="evidence" value="ECO:0007669"/>
    <property type="project" value="UniProtKB-EC"/>
</dbReference>
<feature type="binding site" evidence="7">
    <location>
        <position position="464"/>
    </location>
    <ligand>
        <name>L-aspartate</name>
        <dbReference type="ChEBI" id="CHEBI:29991"/>
    </ligand>
</feature>
<dbReference type="InterPro" id="IPR004115">
    <property type="entry name" value="GAD-like_sf"/>
</dbReference>
<comment type="function">
    <text evidence="7">Aspartyl-tRNA synthetase with relaxed tRNA specificity since it is able to aspartylate not only its cognate tRNA(Asp) but also tRNA(Asn). Reaction proceeds in two steps: L-aspartate is first activated by ATP to form Asp-AMP and then transferred to the acceptor end of tRNA(Asp/Asn).</text>
</comment>
<gene>
    <name evidence="7 9" type="primary">aspS</name>
    <name evidence="9" type="ORF">ENSA5_05510</name>
</gene>
<accession>A0A2S9YI33</accession>
<keyword evidence="3 7" id="KW-0547">Nucleotide-binding</keyword>
<keyword evidence="7" id="KW-0963">Cytoplasm</keyword>
<feature type="binding site" evidence="7">
    <location>
        <position position="498"/>
    </location>
    <ligand>
        <name>ATP</name>
        <dbReference type="ChEBI" id="CHEBI:30616"/>
    </ligand>
</feature>
<dbReference type="PRINTS" id="PR01042">
    <property type="entry name" value="TRNASYNTHASP"/>
</dbReference>
<comment type="subcellular location">
    <subcellularLocation>
        <location evidence="7">Cytoplasm</location>
    </subcellularLocation>
</comment>
<evidence type="ECO:0000256" key="1">
    <source>
        <dbReference type="ARBA" id="ARBA00006303"/>
    </source>
</evidence>
<dbReference type="GO" id="GO:0004815">
    <property type="term" value="F:aspartate-tRNA ligase activity"/>
    <property type="evidence" value="ECO:0007669"/>
    <property type="project" value="UniProtKB-UniRule"/>
</dbReference>
<evidence type="ECO:0000256" key="2">
    <source>
        <dbReference type="ARBA" id="ARBA00022598"/>
    </source>
</evidence>
<feature type="binding site" evidence="7">
    <location>
        <position position="242"/>
    </location>
    <ligand>
        <name>ATP</name>
        <dbReference type="ChEBI" id="CHEBI:30616"/>
    </ligand>
</feature>
<dbReference type="PROSITE" id="PS50862">
    <property type="entry name" value="AA_TRNA_LIGASE_II"/>
    <property type="match status" value="1"/>
</dbReference>
<evidence type="ECO:0000256" key="6">
    <source>
        <dbReference type="ARBA" id="ARBA00023146"/>
    </source>
</evidence>
<dbReference type="NCBIfam" id="TIGR00459">
    <property type="entry name" value="aspS_bact"/>
    <property type="match status" value="1"/>
</dbReference>
<dbReference type="InterPro" id="IPR004364">
    <property type="entry name" value="Aa-tRNA-synt_II"/>
</dbReference>
<dbReference type="InterPro" id="IPR045864">
    <property type="entry name" value="aa-tRNA-synth_II/BPL/LPL"/>
</dbReference>
<name>A0A2S9YI33_9BACT</name>
<reference evidence="9 10" key="1">
    <citation type="submission" date="2018-03" db="EMBL/GenBank/DDBJ databases">
        <title>Draft Genome Sequences of the Obligatory Marine Myxobacteria Enhygromyxa salina SWB005.</title>
        <authorList>
            <person name="Poehlein A."/>
            <person name="Moghaddam J.A."/>
            <person name="Harms H."/>
            <person name="Alanjari M."/>
            <person name="Koenig G.M."/>
            <person name="Daniel R."/>
            <person name="Schaeberle T.F."/>
        </authorList>
    </citation>
    <scope>NUCLEOTIDE SEQUENCE [LARGE SCALE GENOMIC DNA]</scope>
    <source>
        <strain evidence="9 10">SWB005</strain>
    </source>
</reference>
<keyword evidence="6 7" id="KW-0030">Aminoacyl-tRNA synthetase</keyword>
<feature type="binding site" evidence="7">
    <location>
        <position position="505"/>
    </location>
    <ligand>
        <name>L-aspartate</name>
        <dbReference type="ChEBI" id="CHEBI:29991"/>
    </ligand>
</feature>
<evidence type="ECO:0000313" key="10">
    <source>
        <dbReference type="Proteomes" id="UP000237968"/>
    </source>
</evidence>
<dbReference type="Pfam" id="PF02938">
    <property type="entry name" value="GAD"/>
    <property type="match status" value="1"/>
</dbReference>
<feature type="region of interest" description="Aspartate" evidence="7">
    <location>
        <begin position="211"/>
        <end position="214"/>
    </location>
</feature>
<dbReference type="NCBIfam" id="NF001750">
    <property type="entry name" value="PRK00476.1"/>
    <property type="match status" value="1"/>
</dbReference>
<dbReference type="SUPFAM" id="SSF50249">
    <property type="entry name" value="Nucleic acid-binding proteins"/>
    <property type="match status" value="1"/>
</dbReference>
<dbReference type="CDD" id="cd00777">
    <property type="entry name" value="AspRS_core"/>
    <property type="match status" value="1"/>
</dbReference>
<evidence type="ECO:0000256" key="3">
    <source>
        <dbReference type="ARBA" id="ARBA00022741"/>
    </source>
</evidence>
<dbReference type="Pfam" id="PF01336">
    <property type="entry name" value="tRNA_anti-codon"/>
    <property type="match status" value="1"/>
</dbReference>
<evidence type="ECO:0000256" key="5">
    <source>
        <dbReference type="ARBA" id="ARBA00022917"/>
    </source>
</evidence>
<evidence type="ECO:0000256" key="4">
    <source>
        <dbReference type="ARBA" id="ARBA00022840"/>
    </source>
</evidence>
<evidence type="ECO:0000256" key="7">
    <source>
        <dbReference type="HAMAP-Rule" id="MF_00044"/>
    </source>
</evidence>
<dbReference type="InterPro" id="IPR029351">
    <property type="entry name" value="GAD_dom"/>
</dbReference>
<evidence type="ECO:0000313" key="9">
    <source>
        <dbReference type="EMBL" id="PRQ04702.1"/>
    </source>
</evidence>
<dbReference type="EMBL" id="PVNK01000026">
    <property type="protein sequence ID" value="PRQ04702.1"/>
    <property type="molecule type" value="Genomic_DNA"/>
</dbReference>
<dbReference type="Gene3D" id="2.40.50.140">
    <property type="entry name" value="Nucleic acid-binding proteins"/>
    <property type="match status" value="1"/>
</dbReference>
<dbReference type="GO" id="GO:0006422">
    <property type="term" value="P:aspartyl-tRNA aminoacylation"/>
    <property type="evidence" value="ECO:0007669"/>
    <property type="project" value="UniProtKB-UniRule"/>
</dbReference>
<dbReference type="GO" id="GO:0003676">
    <property type="term" value="F:nucleic acid binding"/>
    <property type="evidence" value="ECO:0007669"/>
    <property type="project" value="InterPro"/>
</dbReference>
<keyword evidence="5 7" id="KW-0648">Protein biosynthesis</keyword>
<comment type="caution">
    <text evidence="9">The sequence shown here is derived from an EMBL/GenBank/DDBJ whole genome shotgun (WGS) entry which is preliminary data.</text>
</comment>
<sequence length="612" mass="68250">MSTLLDNGRTHTCGQLRATDEGERAVLFGWVNFRRDHGGRIFIDLRDRDGLTQVVFGPDVAPAAHEAAQALRSEDCIGVAGKVIRRVDNEGNSNTNPNLPTGEIEVEIDTLELFSKAQTPPFDVSKDDRLDTHENLRLQYRYLDLRRPSLQRNFILRSRLGTITRAHMTELGFLELETPYMVKYTPGGARNFLVPSRLNPGKFYALAESPQIFKQLFMVSGFDKYFQITRCFRDEDLRNDRQPEFTQIDVELSFATPERVFEAIESLMVRLWKELLDVELPTPLPRLTWAEAMARYGSDKPDTRFGLELSDLSDLTRECGFGVFEQADYVKGLCLPAEHGPGFGRAKIDKLTDFAKKRESGGAKGLAWSRVEAGGTWKGGSAKFISAELQAQISARMGAEPGSLLLFVADDFETTHAVLNAIRLRLRDELGLLDSSGSQPWKFLWVTDFPLFERSQTGTWTSSHHPFTSPRDEHVEFLTTDPGKVLARAYDLVLNGNEVGGGSIRIHRSDVQAKVFEALGMSEDEQQAKFGFLLDAFKYGPPPHGGIALGVDRLAMLLAGTESLRDVIAFPKTQKGQDLMTGCPTPADDPQLAELFIRHRPLPGHSGDSEAS</sequence>
<dbReference type="Pfam" id="PF00152">
    <property type="entry name" value="tRNA-synt_2"/>
    <property type="match status" value="1"/>
</dbReference>
<dbReference type="SUPFAM" id="SSF55681">
    <property type="entry name" value="Class II aaRS and biotin synthetases"/>
    <property type="match status" value="1"/>
</dbReference>
<dbReference type="InterPro" id="IPR012340">
    <property type="entry name" value="NA-bd_OB-fold"/>
</dbReference>
<dbReference type="GO" id="GO:0005524">
    <property type="term" value="F:ATP binding"/>
    <property type="evidence" value="ECO:0007669"/>
    <property type="project" value="UniProtKB-UniRule"/>
</dbReference>
<dbReference type="Gene3D" id="3.30.1360.30">
    <property type="entry name" value="GAD-like domain"/>
    <property type="match status" value="1"/>
</dbReference>
<dbReference type="Proteomes" id="UP000237968">
    <property type="component" value="Unassembled WGS sequence"/>
</dbReference>
<protein>
    <recommendedName>
        <fullName evidence="7">Aspartate--tRNA(Asp/Asn) ligase</fullName>
        <ecNumber evidence="7">6.1.1.23</ecNumber>
    </recommendedName>
    <alternativeName>
        <fullName evidence="7">Aspartyl-tRNA synthetase</fullName>
        <shortName evidence="7">AspRS</shortName>
    </alternativeName>
    <alternativeName>
        <fullName evidence="7">Non-discriminating aspartyl-tRNA synthetase</fullName>
        <shortName evidence="7">ND-AspRS</shortName>
    </alternativeName>
</protein>
<dbReference type="InterPro" id="IPR002312">
    <property type="entry name" value="Asp/Asn-tRNA-synth_IIb"/>
</dbReference>
<feature type="site" description="Important for tRNA non-discrimination" evidence="7">
    <location>
        <position position="37"/>
    </location>
</feature>
<evidence type="ECO:0000259" key="8">
    <source>
        <dbReference type="PROSITE" id="PS50862"/>
    </source>
</evidence>
<dbReference type="EC" id="6.1.1.23" evidence="7"/>
<comment type="catalytic activity">
    <reaction evidence="7">
        <text>tRNA(Asx) + L-aspartate + ATP = L-aspartyl-tRNA(Asx) + AMP + diphosphate</text>
        <dbReference type="Rhea" id="RHEA:18349"/>
        <dbReference type="Rhea" id="RHEA-COMP:9710"/>
        <dbReference type="Rhea" id="RHEA-COMP:9711"/>
        <dbReference type="ChEBI" id="CHEBI:29991"/>
        <dbReference type="ChEBI" id="CHEBI:30616"/>
        <dbReference type="ChEBI" id="CHEBI:33019"/>
        <dbReference type="ChEBI" id="CHEBI:78442"/>
        <dbReference type="ChEBI" id="CHEBI:78516"/>
        <dbReference type="ChEBI" id="CHEBI:456215"/>
        <dbReference type="EC" id="6.1.1.23"/>
    </reaction>
</comment>
<feature type="domain" description="Aminoacyl-transfer RNA synthetases class-II family profile" evidence="8">
    <location>
        <begin position="154"/>
        <end position="571"/>
    </location>
</feature>
<comment type="subunit">
    <text evidence="7">Homodimer.</text>
</comment>
<dbReference type="Gene3D" id="3.30.930.10">
    <property type="entry name" value="Bira Bifunctional Protein, Domain 2"/>
    <property type="match status" value="1"/>
</dbReference>
<feature type="binding site" evidence="7">
    <location>
        <position position="233"/>
    </location>
    <ligand>
        <name>L-aspartate</name>
        <dbReference type="ChEBI" id="CHEBI:29991"/>
    </ligand>
</feature>
<dbReference type="CDD" id="cd04317">
    <property type="entry name" value="EcAspRS_like_N"/>
    <property type="match status" value="1"/>
</dbReference>
<dbReference type="InterPro" id="IPR006195">
    <property type="entry name" value="aa-tRNA-synth_II"/>
</dbReference>